<dbReference type="GO" id="GO:0043565">
    <property type="term" value="F:sequence-specific DNA binding"/>
    <property type="evidence" value="ECO:0007669"/>
    <property type="project" value="InterPro"/>
</dbReference>
<evidence type="ECO:0000313" key="6">
    <source>
        <dbReference type="Proteomes" id="UP000078503"/>
    </source>
</evidence>
<keyword evidence="1" id="KW-0805">Transcription regulation</keyword>
<keyword evidence="6" id="KW-1185">Reference proteome</keyword>
<dbReference type="PANTHER" id="PTHR47893">
    <property type="entry name" value="REGULATORY PROTEIN PCHR"/>
    <property type="match status" value="1"/>
</dbReference>
<dbReference type="SMART" id="SM00342">
    <property type="entry name" value="HTH_ARAC"/>
    <property type="match status" value="1"/>
</dbReference>
<accession>A0A178K2R7</accession>
<dbReference type="PROSITE" id="PS01124">
    <property type="entry name" value="HTH_ARAC_FAMILY_2"/>
    <property type="match status" value="1"/>
</dbReference>
<keyword evidence="2" id="KW-0238">DNA-binding</keyword>
<gene>
    <name evidence="5" type="ORF">A3K86_22085</name>
</gene>
<dbReference type="PANTHER" id="PTHR47893:SF1">
    <property type="entry name" value="REGULATORY PROTEIN PCHR"/>
    <property type="match status" value="1"/>
</dbReference>
<keyword evidence="3" id="KW-0804">Transcription</keyword>
<organism evidence="5 6">
    <name type="scientific">Photobacterium jeanii</name>
    <dbReference type="NCBI Taxonomy" id="858640"/>
    <lineage>
        <taxon>Bacteria</taxon>
        <taxon>Pseudomonadati</taxon>
        <taxon>Pseudomonadota</taxon>
        <taxon>Gammaproteobacteria</taxon>
        <taxon>Vibrionales</taxon>
        <taxon>Vibrionaceae</taxon>
        <taxon>Photobacterium</taxon>
    </lineage>
</organism>
<dbReference type="InterPro" id="IPR018062">
    <property type="entry name" value="HTH_AraC-typ_CS"/>
</dbReference>
<reference evidence="5 6" key="1">
    <citation type="submission" date="2016-03" db="EMBL/GenBank/DDBJ databases">
        <title>Photobacterium proteolyticum sp. nov. a protease producing bacterium isolated from ocean sediments of Laizhou Bay.</title>
        <authorList>
            <person name="Li Y."/>
        </authorList>
    </citation>
    <scope>NUCLEOTIDE SEQUENCE [LARGE SCALE GENOMIC DNA]</scope>
    <source>
        <strain evidence="5 6">R-40508</strain>
    </source>
</reference>
<evidence type="ECO:0000259" key="4">
    <source>
        <dbReference type="PROSITE" id="PS01124"/>
    </source>
</evidence>
<feature type="domain" description="HTH araC/xylS-type" evidence="4">
    <location>
        <begin position="272"/>
        <end position="370"/>
    </location>
</feature>
<dbReference type="STRING" id="858640.A3K86_22085"/>
<proteinExistence type="predicted"/>
<dbReference type="PROSITE" id="PS00041">
    <property type="entry name" value="HTH_ARAC_FAMILY_1"/>
    <property type="match status" value="1"/>
</dbReference>
<dbReference type="InterPro" id="IPR018060">
    <property type="entry name" value="HTH_AraC"/>
</dbReference>
<dbReference type="AlphaFoldDB" id="A0A178K2R7"/>
<dbReference type="Gene3D" id="1.10.10.60">
    <property type="entry name" value="Homeodomain-like"/>
    <property type="match status" value="2"/>
</dbReference>
<name>A0A178K2R7_9GAMM</name>
<evidence type="ECO:0000256" key="2">
    <source>
        <dbReference type="ARBA" id="ARBA00023125"/>
    </source>
</evidence>
<dbReference type="EMBL" id="LVHF01000033">
    <property type="protein sequence ID" value="OAN11608.1"/>
    <property type="molecule type" value="Genomic_DNA"/>
</dbReference>
<dbReference type="RefSeq" id="WP_068336752.1">
    <property type="nucleotide sequence ID" value="NZ_LVHF01000033.1"/>
</dbReference>
<evidence type="ECO:0000256" key="3">
    <source>
        <dbReference type="ARBA" id="ARBA00023163"/>
    </source>
</evidence>
<dbReference type="Pfam" id="PF12833">
    <property type="entry name" value="HTH_18"/>
    <property type="match status" value="1"/>
</dbReference>
<dbReference type="GO" id="GO:0003700">
    <property type="term" value="F:DNA-binding transcription factor activity"/>
    <property type="evidence" value="ECO:0007669"/>
    <property type="project" value="InterPro"/>
</dbReference>
<dbReference type="OrthoDB" id="5949386at2"/>
<sequence length="370" mass="42338">MINGHQAPDRATSVLSQRVVFTEKVETQNTQTIVANQQNKQVLVEGQFISEKFPSGVAVMGGDIHELTETTVVATAGRALHLIILFEGQLKFGYDDQDYHLQVPEKREMEEEAESHEPVAIIVDLKRRSSFRRYLTKGHVRKLNVVIPHQWFDRQLAHESETESQFHQVFREHLACIDWRVSKTVLNHCQQIFQLSQREDAWQRNLLVESHIIAIISEMVMDICSQRKGEQERESASVVGAYQVEEQRDVRESEAPTFHGKSETSSQYDVLCGAIEYLESYLHTELKLEDVAKQSAMSVSALQRKFKQTFGCTVFEYVRSRRLEKVKEAMSKEQISIGEAAYMAGYNHPSNFITAFKRKFGITPGELSVA</sequence>
<evidence type="ECO:0000256" key="1">
    <source>
        <dbReference type="ARBA" id="ARBA00023015"/>
    </source>
</evidence>
<evidence type="ECO:0000313" key="5">
    <source>
        <dbReference type="EMBL" id="OAN11608.1"/>
    </source>
</evidence>
<dbReference type="InterPro" id="IPR053142">
    <property type="entry name" value="PchR_regulatory_protein"/>
</dbReference>
<dbReference type="Proteomes" id="UP000078503">
    <property type="component" value="Unassembled WGS sequence"/>
</dbReference>
<protein>
    <recommendedName>
        <fullName evidence="4">HTH araC/xylS-type domain-containing protein</fullName>
    </recommendedName>
</protein>
<comment type="caution">
    <text evidence="5">The sequence shown here is derived from an EMBL/GenBank/DDBJ whole genome shotgun (WGS) entry which is preliminary data.</text>
</comment>
<dbReference type="SUPFAM" id="SSF46689">
    <property type="entry name" value="Homeodomain-like"/>
    <property type="match status" value="2"/>
</dbReference>
<dbReference type="InterPro" id="IPR009057">
    <property type="entry name" value="Homeodomain-like_sf"/>
</dbReference>